<comment type="function">
    <text evidence="6">Endoribonuclease that catalyzes the hydrolysis of histone-coding pre-mRNA 3'-end. Involved in histone pre-mRNA processing during the S-phase of the cell cycle, which is required for entering/progressing through S-phase. Cleaves histone pre-mRNA at a major and a minor cleavage site after the 5'-ACCCA-3' and the 5'-ACCCACA-3' sequence, respectively, and located downstream of the stem-loop. May require the presence of the HDE element located at the histone pre-RNA 3'-end to avoid non-specific cleavage.</text>
</comment>
<evidence type="ECO:0000256" key="1">
    <source>
        <dbReference type="ARBA" id="ARBA00004514"/>
    </source>
</evidence>
<reference evidence="8" key="1">
    <citation type="submission" date="2021-06" db="EMBL/GenBank/DDBJ databases">
        <title>Parelaphostrongylus tenuis whole genome reference sequence.</title>
        <authorList>
            <person name="Garwood T.J."/>
            <person name="Larsen P.A."/>
            <person name="Fountain-Jones N.M."/>
            <person name="Garbe J.R."/>
            <person name="Macchietto M.G."/>
            <person name="Kania S.A."/>
            <person name="Gerhold R.W."/>
            <person name="Richards J.E."/>
            <person name="Wolf T.M."/>
        </authorList>
    </citation>
    <scope>NUCLEOTIDE SEQUENCE</scope>
    <source>
        <strain evidence="8">MNPRO001-30</strain>
        <tissue evidence="8">Meninges</tissue>
    </source>
</reference>
<dbReference type="Pfam" id="PF00753">
    <property type="entry name" value="Lactamase_B"/>
    <property type="match status" value="1"/>
</dbReference>
<dbReference type="InterPro" id="IPR039344">
    <property type="entry name" value="MBLAC1"/>
</dbReference>
<proteinExistence type="predicted"/>
<evidence type="ECO:0000256" key="3">
    <source>
        <dbReference type="ARBA" id="ARBA00014856"/>
    </source>
</evidence>
<gene>
    <name evidence="8" type="ORF">KIN20_007759</name>
</gene>
<sequence>MKEFIVPTWAVSCCILSLKNVTIRCVLTHLLIKNESNEDWESSMRELSLQLSNILMQIKKAKENRPMKHVLITDKPKPKLTMLRNGSANQANDCYYNFIASITLVEDNGKNILVDTGLGTDISGRMELLKALEEQNLAHPHIDIVVTTHGHPDHGGGIHDFPDAMHYQGWYIYHHTVFNLSSLFEIYVRLIHKYEYIFVGDTFMRREDLDYPMMWQPLSTNETEQAMSRRTMICQAIWIVPGHGAPFQVTQEISTGFSC</sequence>
<dbReference type="SMART" id="SM00849">
    <property type="entry name" value="Lactamase_B"/>
    <property type="match status" value="1"/>
</dbReference>
<accession>A0AAD5MMV7</accession>
<dbReference type="SUPFAM" id="SSF56281">
    <property type="entry name" value="Metallo-hydrolase/oxidoreductase"/>
    <property type="match status" value="1"/>
</dbReference>
<evidence type="ECO:0000259" key="7">
    <source>
        <dbReference type="SMART" id="SM00849"/>
    </source>
</evidence>
<dbReference type="InterPro" id="IPR001279">
    <property type="entry name" value="Metallo-B-lactamas"/>
</dbReference>
<dbReference type="GO" id="GO:0005829">
    <property type="term" value="C:cytosol"/>
    <property type="evidence" value="ECO:0007669"/>
    <property type="project" value="UniProtKB-SubCell"/>
</dbReference>
<dbReference type="PANTHER" id="PTHR23200:SF48">
    <property type="entry name" value="METALLO-BETA-LACTAMASE DOMAIN-CONTAINING PROTEIN 1"/>
    <property type="match status" value="1"/>
</dbReference>
<evidence type="ECO:0000313" key="9">
    <source>
        <dbReference type="Proteomes" id="UP001196413"/>
    </source>
</evidence>
<evidence type="ECO:0000256" key="2">
    <source>
        <dbReference type="ARBA" id="ARBA00011738"/>
    </source>
</evidence>
<organism evidence="8 9">
    <name type="scientific">Parelaphostrongylus tenuis</name>
    <name type="common">Meningeal worm</name>
    <dbReference type="NCBI Taxonomy" id="148309"/>
    <lineage>
        <taxon>Eukaryota</taxon>
        <taxon>Metazoa</taxon>
        <taxon>Ecdysozoa</taxon>
        <taxon>Nematoda</taxon>
        <taxon>Chromadorea</taxon>
        <taxon>Rhabditida</taxon>
        <taxon>Rhabditina</taxon>
        <taxon>Rhabditomorpha</taxon>
        <taxon>Strongyloidea</taxon>
        <taxon>Metastrongylidae</taxon>
        <taxon>Parelaphostrongylus</taxon>
    </lineage>
</organism>
<protein>
    <recommendedName>
        <fullName evidence="3">Metallo-beta-lactamase domain-containing protein 1</fullName>
    </recommendedName>
    <alternativeName>
        <fullName evidence="4">Endoribonuclease MBLAC1</fullName>
    </alternativeName>
</protein>
<dbReference type="Gene3D" id="3.60.15.10">
    <property type="entry name" value="Ribonuclease Z/Hydroxyacylglutathione hydrolase-like"/>
    <property type="match status" value="2"/>
</dbReference>
<dbReference type="PANTHER" id="PTHR23200">
    <property type="entry name" value="METALLO-BETA-LACTAMASE DOMAIN-CONTAINING PROTEIN 1"/>
    <property type="match status" value="1"/>
</dbReference>
<evidence type="ECO:0000256" key="4">
    <source>
        <dbReference type="ARBA" id="ARBA00032988"/>
    </source>
</evidence>
<dbReference type="InterPro" id="IPR036866">
    <property type="entry name" value="RibonucZ/Hydroxyglut_hydro"/>
</dbReference>
<keyword evidence="9" id="KW-1185">Reference proteome</keyword>
<comment type="subunit">
    <text evidence="2">Homodimer.</text>
</comment>
<evidence type="ECO:0000256" key="6">
    <source>
        <dbReference type="ARBA" id="ARBA00045869"/>
    </source>
</evidence>
<comment type="caution">
    <text evidence="8">The sequence shown here is derived from an EMBL/GenBank/DDBJ whole genome shotgun (WGS) entry which is preliminary data.</text>
</comment>
<dbReference type="CDD" id="cd07711">
    <property type="entry name" value="MBLAC1-like_MBL-fold"/>
    <property type="match status" value="1"/>
</dbReference>
<comment type="catalytic activity">
    <reaction evidence="5">
        <text>a ribonucleotidyl-ribonucleotide-RNA + H2O = a 3'-end ribonucleotide-RNA + a 5'-end 5'-phospho-ribonucleoside-RNA + H(+)</text>
        <dbReference type="Rhea" id="RHEA:68096"/>
        <dbReference type="Rhea" id="RHEA-COMP:15179"/>
        <dbReference type="Rhea" id="RHEA-COMP:17355"/>
        <dbReference type="Rhea" id="RHEA-COMP:17428"/>
        <dbReference type="ChEBI" id="CHEBI:15377"/>
        <dbReference type="ChEBI" id="CHEBI:15378"/>
        <dbReference type="ChEBI" id="CHEBI:74896"/>
        <dbReference type="ChEBI" id="CHEBI:138282"/>
        <dbReference type="ChEBI" id="CHEBI:173118"/>
    </reaction>
    <physiologicalReaction direction="left-to-right" evidence="5">
        <dbReference type="Rhea" id="RHEA:68097"/>
    </physiologicalReaction>
</comment>
<evidence type="ECO:0000313" key="8">
    <source>
        <dbReference type="EMBL" id="KAJ1351652.1"/>
    </source>
</evidence>
<comment type="subcellular location">
    <subcellularLocation>
        <location evidence="1">Cytoplasm</location>
        <location evidence="1">Cytosol</location>
    </subcellularLocation>
</comment>
<evidence type="ECO:0000256" key="5">
    <source>
        <dbReference type="ARBA" id="ARBA00044690"/>
    </source>
</evidence>
<dbReference type="AlphaFoldDB" id="A0AAD5MMV7"/>
<dbReference type="Proteomes" id="UP001196413">
    <property type="component" value="Unassembled WGS sequence"/>
</dbReference>
<dbReference type="EMBL" id="JAHQIW010001189">
    <property type="protein sequence ID" value="KAJ1351652.1"/>
    <property type="molecule type" value="Genomic_DNA"/>
</dbReference>
<feature type="domain" description="Metallo-beta-lactamase" evidence="7">
    <location>
        <begin position="99"/>
        <end position="243"/>
    </location>
</feature>
<name>A0AAD5MMV7_PARTN</name>